<dbReference type="RefSeq" id="WP_306059684.1">
    <property type="nucleotide sequence ID" value="NZ_CP120997.1"/>
</dbReference>
<evidence type="ECO:0000313" key="1">
    <source>
        <dbReference type="EMBL" id="WLQ37456.1"/>
    </source>
</evidence>
<reference evidence="1 2" key="1">
    <citation type="submission" date="2023-03" db="EMBL/GenBank/DDBJ databases">
        <title>Isolation and description of six Streptomyces strains from soil environments, able to metabolize different microbial glucans.</title>
        <authorList>
            <person name="Widen T."/>
            <person name="Larsbrink J."/>
        </authorList>
    </citation>
    <scope>NUCLEOTIDE SEQUENCE [LARGE SCALE GENOMIC DNA]</scope>
    <source>
        <strain evidence="1 2">Mut1</strain>
    </source>
</reference>
<accession>A0ABY9HVI3</accession>
<proteinExistence type="predicted"/>
<evidence type="ECO:0000313" key="2">
    <source>
        <dbReference type="Proteomes" id="UP001239522"/>
    </source>
</evidence>
<sequence length="1119" mass="119553">MTDALLKALDPLPYPRRMRELAARARVLSASGTLRAVLEELDEGGPYERGTAVVAAAVGADREWIGARVADPDPFVQGHALRAARSLGVPDEAYEQALDDLPRTVRRRLLRAVVTDGRTELAARLIDRIRADWGDAEATVLLPGCPAPTAARLLPALLYAVRGWGTLARRHPDPLLDAVEGQLAELAEPQRAEWWQRHAPAVAATVAFRPARVLDLLVRFGPASLPSPLTRHIGALAATDPAGTARLLLRPGTRTVLERGGTTIGRGALFRLARTAPEGLVVELGRAMAQNSRGLARLLAVLPPGRRTAFHTSVMTGRAPGHATVDAVLLDALPRSGVAGEARRAADRAAERGEDGRTVLLARSYLPAAEVWEPLLEATRRPAAEDRAFAWPLLVRNAARTGAPGPLAVLLDDMARLRNEQDPVRSAALLALAAVPAGLFTETMDTALDRIAADAVEARDSSHATRHALSTLALRLLREHAATGRRALVSWSLRTLVRISGNTGGADLGQLDRTLRGGQEHAVFEALRPWLEAGAEKSDYGLVFALTRALGRRAAGLPDLQELLWQAVRFGSTTTARTAVALWLEPAAHRGERVERLLALDASAGTLPEVLRVLTRGRTDLLDPYLATPPPHGRFLTPGTPWAVHPGPEIRRWVPRQHRAAARALRRAARDEKLPLHARAAAIASLARIPATGADALREWTGAADVVLAEAALTALGHTDRAGDVLDDLFARSGDDRARVAVFAAGRAARHVRPSVLAPVLRARLAPGTGKVTSRKETVRLAVSRLPRRTAAALVAEAYAEPGQHPDVRAACVAGAVELLGDERMWQLLADAAAGAPVLRTAVLRVRPMDLPGEHRTGYARLVREACATHDEEQAASAHAVVARWIPWEPGIGAVLAAATTDLSRRRSWRSAADALAGAAPASGEAARALLGALDTLADTVAMDDAGSDRDRPARQRAVHLVKRIASAAGARTDDTLRPVLTAAGELLARHRDHVPQAVELLVRAVDPDSGPDALHAALDRLARLHEGRPGLAARTASEYGRRQGVPQDADGAERLLAVAGRLAEDGGLAHGLLAVRLVAVGGRHTGWTGPWRTQLRLLRRHAYAEVRDAAYAEVTVRE</sequence>
<protein>
    <recommendedName>
        <fullName evidence="3">PBS lyase</fullName>
    </recommendedName>
</protein>
<name>A0ABY9HVI3_9ACTN</name>
<dbReference type="Proteomes" id="UP001239522">
    <property type="component" value="Chromosome"/>
</dbReference>
<evidence type="ECO:0008006" key="3">
    <source>
        <dbReference type="Google" id="ProtNLM"/>
    </source>
</evidence>
<dbReference type="EMBL" id="CP120997">
    <property type="protein sequence ID" value="WLQ37456.1"/>
    <property type="molecule type" value="Genomic_DNA"/>
</dbReference>
<organism evidence="1 2">
    <name type="scientific">Streptomyces castrisilvae</name>
    <dbReference type="NCBI Taxonomy" id="3033811"/>
    <lineage>
        <taxon>Bacteria</taxon>
        <taxon>Bacillati</taxon>
        <taxon>Actinomycetota</taxon>
        <taxon>Actinomycetes</taxon>
        <taxon>Kitasatosporales</taxon>
        <taxon>Streptomycetaceae</taxon>
        <taxon>Streptomyces</taxon>
    </lineage>
</organism>
<keyword evidence="2" id="KW-1185">Reference proteome</keyword>
<gene>
    <name evidence="1" type="ORF">P8A18_30230</name>
</gene>